<name>A0ABR7GKX4_9FIRM</name>
<dbReference type="Proteomes" id="UP000641741">
    <property type="component" value="Unassembled WGS sequence"/>
</dbReference>
<dbReference type="Gene3D" id="3.40.640.10">
    <property type="entry name" value="Type I PLP-dependent aspartate aminotransferase-like (Major domain)"/>
    <property type="match status" value="1"/>
</dbReference>
<protein>
    <submittedName>
        <fullName evidence="2">Aminotransferase class V-fold PLP-dependent enzyme</fullName>
    </submittedName>
</protein>
<dbReference type="Gene3D" id="3.90.1150.10">
    <property type="entry name" value="Aspartate Aminotransferase, domain 1"/>
    <property type="match status" value="1"/>
</dbReference>
<reference evidence="2 3" key="1">
    <citation type="submission" date="2020-08" db="EMBL/GenBank/DDBJ databases">
        <title>Genome public.</title>
        <authorList>
            <person name="Liu C."/>
            <person name="Sun Q."/>
        </authorList>
    </citation>
    <scope>NUCLEOTIDE SEQUENCE [LARGE SCALE GENOMIC DNA]</scope>
    <source>
        <strain evidence="2 3">M2</strain>
    </source>
</reference>
<dbReference type="InterPro" id="IPR015422">
    <property type="entry name" value="PyrdxlP-dep_Trfase_small"/>
</dbReference>
<dbReference type="InterPro" id="IPR000192">
    <property type="entry name" value="Aminotrans_V_dom"/>
</dbReference>
<feature type="domain" description="Aminotransferase class V" evidence="1">
    <location>
        <begin position="3"/>
        <end position="359"/>
    </location>
</feature>
<evidence type="ECO:0000313" key="2">
    <source>
        <dbReference type="EMBL" id="MBC5694973.1"/>
    </source>
</evidence>
<dbReference type="PANTHER" id="PTHR43586:SF4">
    <property type="entry name" value="ISOPENICILLIN N EPIMERASE"/>
    <property type="match status" value="1"/>
</dbReference>
<dbReference type="EMBL" id="JACOPK010000002">
    <property type="protein sequence ID" value="MBC5694973.1"/>
    <property type="molecule type" value="Genomic_DNA"/>
</dbReference>
<keyword evidence="2" id="KW-0032">Aminotransferase</keyword>
<dbReference type="Pfam" id="PF00266">
    <property type="entry name" value="Aminotran_5"/>
    <property type="match status" value="1"/>
</dbReference>
<evidence type="ECO:0000313" key="3">
    <source>
        <dbReference type="Proteomes" id="UP000641741"/>
    </source>
</evidence>
<gene>
    <name evidence="2" type="ORF">H8S02_03285</name>
</gene>
<comment type="caution">
    <text evidence="2">The sequence shown here is derived from an EMBL/GenBank/DDBJ whole genome shotgun (WGS) entry which is preliminary data.</text>
</comment>
<dbReference type="InterPro" id="IPR015421">
    <property type="entry name" value="PyrdxlP-dep_Trfase_major"/>
</dbReference>
<accession>A0ABR7GKX4</accession>
<dbReference type="PANTHER" id="PTHR43586">
    <property type="entry name" value="CYSTEINE DESULFURASE"/>
    <property type="match status" value="1"/>
</dbReference>
<dbReference type="SUPFAM" id="SSF53383">
    <property type="entry name" value="PLP-dependent transferases"/>
    <property type="match status" value="1"/>
</dbReference>
<keyword evidence="3" id="KW-1185">Reference proteome</keyword>
<dbReference type="InterPro" id="IPR015424">
    <property type="entry name" value="PyrdxlP-dep_Trfase"/>
</dbReference>
<dbReference type="RefSeq" id="WP_186969282.1">
    <property type="nucleotide sequence ID" value="NZ_JACOPK010000002.1"/>
</dbReference>
<sequence length="374" mass="39325">MNYLDNAATTLVKPRAVGEAVHRALTGAAGYARGSYAAAQRAGDLVYDCREQAAALFGLYDPSRVVFTQNATHALNIAIHALARPGMKVAVSGFEHNAVMRPLALHGIDPAVLHTPLWQPERMVQEVRRALGEGTELFILNHVSNVFGAVCPLDEIGRLLSAADVPLILDASQSAGVLELDVSRCPCLAAVCMPGHKALYGPMGTGLLLALDDRLASRPLMAGGTGSLSESMNQPDFLPDAQESGTPNVPGIAGLAAGIRFVRSVGAANIAAHERKLVRELARALEANERLEVFSHPSQTGVLSVRVKGVPAEQAAAQLADAGIAVRAGLHCAPLAHRTAGTEETGTVRLSFSFYSTPGQAEQAAEAFKLVKKL</sequence>
<proteinExistence type="predicted"/>
<organism evidence="2 3">
    <name type="scientific">Agathobaculum hominis</name>
    <dbReference type="NCBI Taxonomy" id="2763014"/>
    <lineage>
        <taxon>Bacteria</taxon>
        <taxon>Bacillati</taxon>
        <taxon>Bacillota</taxon>
        <taxon>Clostridia</taxon>
        <taxon>Eubacteriales</taxon>
        <taxon>Butyricicoccaceae</taxon>
        <taxon>Agathobaculum</taxon>
    </lineage>
</organism>
<dbReference type="GO" id="GO:0008483">
    <property type="term" value="F:transaminase activity"/>
    <property type="evidence" value="ECO:0007669"/>
    <property type="project" value="UniProtKB-KW"/>
</dbReference>
<keyword evidence="2" id="KW-0808">Transferase</keyword>
<evidence type="ECO:0000259" key="1">
    <source>
        <dbReference type="Pfam" id="PF00266"/>
    </source>
</evidence>